<comment type="similarity">
    <text evidence="1">Belongs to the UPF0149 family.</text>
</comment>
<sequence>MKCNSPLLMNKLEAALNRSDLTMLPSEFHGLMTGLVCGGIRLDKRGWQKSFLELANDGQPFSGELEQVMKEVYRCIDNGLSEDPEVPFQPLLPDEDEALSERLEALIEWIQSFFLGLARLQPSFNTVKGELGEMLGDLREITQVEFDVEDNEENVEGFSVLVDHVVDTCWKCLLEFGTLPGDKTLH</sequence>
<dbReference type="PANTHER" id="PTHR37528:SF1">
    <property type="entry name" value="UPF0149 PROTEIN YGFB"/>
    <property type="match status" value="1"/>
</dbReference>
<proteinExistence type="inferred from homology"/>
<dbReference type="InterPro" id="IPR036255">
    <property type="entry name" value="YgfB-like_sf"/>
</dbReference>
<dbReference type="RefSeq" id="WP_090365148.1">
    <property type="nucleotide sequence ID" value="NZ_FNEM01000007.1"/>
</dbReference>
<reference evidence="3" key="1">
    <citation type="submission" date="2016-10" db="EMBL/GenBank/DDBJ databases">
        <authorList>
            <person name="Varghese N."/>
            <person name="Submissions S."/>
        </authorList>
    </citation>
    <scope>NUCLEOTIDE SEQUENCE [LARGE SCALE GENOMIC DNA]</scope>
    <source>
        <strain evidence="3">DSM 23317</strain>
    </source>
</reference>
<accession>A0A1G8T2H7</accession>
<gene>
    <name evidence="2" type="ORF">SAMN04488540_10765</name>
</gene>
<dbReference type="Pfam" id="PF03695">
    <property type="entry name" value="UPF0149"/>
    <property type="match status" value="1"/>
</dbReference>
<dbReference type="EMBL" id="FNEM01000007">
    <property type="protein sequence ID" value="SDJ34870.1"/>
    <property type="molecule type" value="Genomic_DNA"/>
</dbReference>
<dbReference type="OrthoDB" id="9783391at2"/>
<evidence type="ECO:0000256" key="1">
    <source>
        <dbReference type="ARBA" id="ARBA00038308"/>
    </source>
</evidence>
<evidence type="ECO:0008006" key="4">
    <source>
        <dbReference type="Google" id="ProtNLM"/>
    </source>
</evidence>
<dbReference type="Proteomes" id="UP000199527">
    <property type="component" value="Unassembled WGS sequence"/>
</dbReference>
<dbReference type="InterPro" id="IPR011978">
    <property type="entry name" value="YgfB-like"/>
</dbReference>
<protein>
    <recommendedName>
        <fullName evidence="4">YecA family protein</fullName>
    </recommendedName>
</protein>
<dbReference type="PANTHER" id="PTHR37528">
    <property type="entry name" value="UPF0149 PROTEIN YGFB"/>
    <property type="match status" value="1"/>
</dbReference>
<keyword evidence="3" id="KW-1185">Reference proteome</keyword>
<dbReference type="SUPFAM" id="SSF101327">
    <property type="entry name" value="YgfB-like"/>
    <property type="match status" value="1"/>
</dbReference>
<dbReference type="Gene3D" id="1.20.120.740">
    <property type="entry name" value="YgfB uncharacterised protein family UPF0149, PF03695"/>
    <property type="match status" value="1"/>
</dbReference>
<name>A0A1G8T2H7_9GAMM</name>
<evidence type="ECO:0000313" key="2">
    <source>
        <dbReference type="EMBL" id="SDJ34870.1"/>
    </source>
</evidence>
<organism evidence="2 3">
    <name type="scientific">Ferrimonas sediminum</name>
    <dbReference type="NCBI Taxonomy" id="718193"/>
    <lineage>
        <taxon>Bacteria</taxon>
        <taxon>Pseudomonadati</taxon>
        <taxon>Pseudomonadota</taxon>
        <taxon>Gammaproteobacteria</taxon>
        <taxon>Alteromonadales</taxon>
        <taxon>Ferrimonadaceae</taxon>
        <taxon>Ferrimonas</taxon>
    </lineage>
</organism>
<evidence type="ECO:0000313" key="3">
    <source>
        <dbReference type="Proteomes" id="UP000199527"/>
    </source>
</evidence>
<dbReference type="GO" id="GO:0005829">
    <property type="term" value="C:cytosol"/>
    <property type="evidence" value="ECO:0007669"/>
    <property type="project" value="TreeGrafter"/>
</dbReference>
<dbReference type="AlphaFoldDB" id="A0A1G8T2H7"/>
<dbReference type="NCBIfam" id="TIGR02292">
    <property type="entry name" value="ygfB_yecA"/>
    <property type="match status" value="1"/>
</dbReference>